<dbReference type="EMBL" id="JAUHHV010000001">
    <property type="protein sequence ID" value="KAK1434352.1"/>
    <property type="molecule type" value="Genomic_DNA"/>
</dbReference>
<evidence type="ECO:0000313" key="2">
    <source>
        <dbReference type="Proteomes" id="UP001229421"/>
    </source>
</evidence>
<evidence type="ECO:0000313" key="1">
    <source>
        <dbReference type="EMBL" id="KAK1434352.1"/>
    </source>
</evidence>
<protein>
    <submittedName>
        <fullName evidence="1">Uncharacterized protein</fullName>
    </submittedName>
</protein>
<proteinExistence type="predicted"/>
<dbReference type="AlphaFoldDB" id="A0AAD8L9H9"/>
<keyword evidence="2" id="KW-1185">Reference proteome</keyword>
<accession>A0AAD8L9H9</accession>
<dbReference type="Proteomes" id="UP001229421">
    <property type="component" value="Unassembled WGS sequence"/>
</dbReference>
<comment type="caution">
    <text evidence="1">The sequence shown here is derived from an EMBL/GenBank/DDBJ whole genome shotgun (WGS) entry which is preliminary data.</text>
</comment>
<sequence length="99" mass="11592">MPPSPKWHLEEETLVRVLLDPIVELQIMPEFVNDFNFDIDLDLDVEANTKFVRSEISDNIENVKGNKAEEEISDDEQLVDYDSVVEIYETEERDMTYVP</sequence>
<name>A0AAD8L9H9_TARER</name>
<gene>
    <name evidence="1" type="ORF">QVD17_00091</name>
</gene>
<reference evidence="1" key="1">
    <citation type="journal article" date="2023" name="bioRxiv">
        <title>Improved chromosome-level genome assembly for marigold (Tagetes erecta).</title>
        <authorList>
            <person name="Jiang F."/>
            <person name="Yuan L."/>
            <person name="Wang S."/>
            <person name="Wang H."/>
            <person name="Xu D."/>
            <person name="Wang A."/>
            <person name="Fan W."/>
        </authorList>
    </citation>
    <scope>NUCLEOTIDE SEQUENCE</scope>
    <source>
        <strain evidence="1">WSJ</strain>
        <tissue evidence="1">Leaf</tissue>
    </source>
</reference>
<organism evidence="1 2">
    <name type="scientific">Tagetes erecta</name>
    <name type="common">African marigold</name>
    <dbReference type="NCBI Taxonomy" id="13708"/>
    <lineage>
        <taxon>Eukaryota</taxon>
        <taxon>Viridiplantae</taxon>
        <taxon>Streptophyta</taxon>
        <taxon>Embryophyta</taxon>
        <taxon>Tracheophyta</taxon>
        <taxon>Spermatophyta</taxon>
        <taxon>Magnoliopsida</taxon>
        <taxon>eudicotyledons</taxon>
        <taxon>Gunneridae</taxon>
        <taxon>Pentapetalae</taxon>
        <taxon>asterids</taxon>
        <taxon>campanulids</taxon>
        <taxon>Asterales</taxon>
        <taxon>Asteraceae</taxon>
        <taxon>Asteroideae</taxon>
        <taxon>Heliantheae alliance</taxon>
        <taxon>Tageteae</taxon>
        <taxon>Tagetes</taxon>
    </lineage>
</organism>